<accession>A0A1H5BJL4</accession>
<feature type="chain" id="PRO_5017461975" evidence="1">
    <location>
        <begin position="24"/>
        <end position="74"/>
    </location>
</feature>
<dbReference type="OrthoDB" id="7017559at2"/>
<dbReference type="Proteomes" id="UP000242849">
    <property type="component" value="Unassembled WGS sequence"/>
</dbReference>
<organism evidence="2 3">
    <name type="scientific">Pseudomonas anguilliseptica</name>
    <dbReference type="NCBI Taxonomy" id="53406"/>
    <lineage>
        <taxon>Bacteria</taxon>
        <taxon>Pseudomonadati</taxon>
        <taxon>Pseudomonadota</taxon>
        <taxon>Gammaproteobacteria</taxon>
        <taxon>Pseudomonadales</taxon>
        <taxon>Pseudomonadaceae</taxon>
        <taxon>Pseudomonas</taxon>
    </lineage>
</organism>
<keyword evidence="1" id="KW-0732">Signal</keyword>
<reference evidence="3" key="1">
    <citation type="submission" date="2016-10" db="EMBL/GenBank/DDBJ databases">
        <authorList>
            <person name="Varghese N."/>
            <person name="Submissions S."/>
        </authorList>
    </citation>
    <scope>NUCLEOTIDE SEQUENCE [LARGE SCALE GENOMIC DNA]</scope>
    <source>
        <strain evidence="3">DSM 12111</strain>
    </source>
</reference>
<gene>
    <name evidence="2" type="ORF">SAMN05421553_2848</name>
</gene>
<proteinExistence type="predicted"/>
<evidence type="ECO:0000313" key="2">
    <source>
        <dbReference type="EMBL" id="SED54180.1"/>
    </source>
</evidence>
<feature type="signal peptide" evidence="1">
    <location>
        <begin position="1"/>
        <end position="23"/>
    </location>
</feature>
<dbReference type="AlphaFoldDB" id="A0A1H5BJL4"/>
<evidence type="ECO:0000313" key="3">
    <source>
        <dbReference type="Proteomes" id="UP000242849"/>
    </source>
</evidence>
<dbReference type="EMBL" id="FNSC01000001">
    <property type="protein sequence ID" value="SED54180.1"/>
    <property type="molecule type" value="Genomic_DNA"/>
</dbReference>
<evidence type="ECO:0000256" key="1">
    <source>
        <dbReference type="SAM" id="SignalP"/>
    </source>
</evidence>
<keyword evidence="3" id="KW-1185">Reference proteome</keyword>
<dbReference type="RefSeq" id="WP_090382500.1">
    <property type="nucleotide sequence ID" value="NZ_CP156749.1"/>
</dbReference>
<protein>
    <submittedName>
        <fullName evidence="2">Uncharacterized protein</fullName>
    </submittedName>
</protein>
<name>A0A1H5BJL4_PSEAG</name>
<sequence>MKLEIARGLFLVTALSVASLAAAAWQEASPQVITLNERGYCPLPPQARTAEALKPDHDLLLFMFSLSQGARSQG</sequence>